<evidence type="ECO:0000313" key="1">
    <source>
        <dbReference type="EMBL" id="SMX74683.1"/>
    </source>
</evidence>
<organism evidence="1 2">
    <name type="scientific">Brevibacterium linens</name>
    <dbReference type="NCBI Taxonomy" id="1703"/>
    <lineage>
        <taxon>Bacteria</taxon>
        <taxon>Bacillati</taxon>
        <taxon>Actinomycetota</taxon>
        <taxon>Actinomycetes</taxon>
        <taxon>Micrococcales</taxon>
        <taxon>Brevibacteriaceae</taxon>
        <taxon>Brevibacterium</taxon>
    </lineage>
</organism>
<protein>
    <submittedName>
        <fullName evidence="1">Uncharacterized protein</fullName>
    </submittedName>
</protein>
<dbReference type="RefSeq" id="WP_101594309.1">
    <property type="nucleotide sequence ID" value="NZ_FXZA01000003.1"/>
</dbReference>
<dbReference type="AlphaFoldDB" id="A0A2H1IHN1"/>
<evidence type="ECO:0000313" key="2">
    <source>
        <dbReference type="Proteomes" id="UP000234498"/>
    </source>
</evidence>
<accession>A0A2H1IHN1</accession>
<sequence>MTFEGDDPLDEVRALIDQVQLESVEFHEVSARRFDSGSDGEDGEISIEVQIREGSGGFGVRLIATAEVAIGEAVVSVAGEYSMTEGADPSSRTIKQFVNEVAVMTVLPYLREGMTTITAKVFGKALYIPIIPRGDIAVELDDEDAVRGDAQV</sequence>
<dbReference type="OrthoDB" id="4236906at2"/>
<name>A0A2H1IHN1_BRELN</name>
<gene>
    <name evidence="1" type="ORF">BLIN101_01217</name>
</gene>
<dbReference type="Proteomes" id="UP000234498">
    <property type="component" value="Unassembled WGS sequence"/>
</dbReference>
<reference evidence="1 2" key="1">
    <citation type="submission" date="2017-03" db="EMBL/GenBank/DDBJ databases">
        <authorList>
            <person name="Afonso C.L."/>
            <person name="Miller P.J."/>
            <person name="Scott M.A."/>
            <person name="Spackman E."/>
            <person name="Goraichik I."/>
            <person name="Dimitrov K.M."/>
            <person name="Suarez D.L."/>
            <person name="Swayne D.E."/>
        </authorList>
    </citation>
    <scope>NUCLEOTIDE SEQUENCE [LARGE SCALE GENOMIC DNA]</scope>
    <source>
        <strain evidence="1 2">Mu101</strain>
    </source>
</reference>
<proteinExistence type="predicted"/>
<dbReference type="EMBL" id="FXZA01000003">
    <property type="protein sequence ID" value="SMX74683.1"/>
    <property type="molecule type" value="Genomic_DNA"/>
</dbReference>